<proteinExistence type="predicted"/>
<reference evidence="3" key="1">
    <citation type="journal article" date="2015" name="PLoS Genet.">
        <title>The dynamic genome and transcriptome of the human fungal pathogen Blastomyces and close relative Emmonsia.</title>
        <authorList>
            <person name="Munoz J.F."/>
            <person name="Gauthier G.M."/>
            <person name="Desjardins C.A."/>
            <person name="Gallo J.E."/>
            <person name="Holder J."/>
            <person name="Sullivan T.D."/>
            <person name="Marty A.J."/>
            <person name="Carmen J.C."/>
            <person name="Chen Z."/>
            <person name="Ding L."/>
            <person name="Gujja S."/>
            <person name="Magrini V."/>
            <person name="Misas E."/>
            <person name="Mitreva M."/>
            <person name="Priest M."/>
            <person name="Saif S."/>
            <person name="Whiston E.A."/>
            <person name="Young S."/>
            <person name="Zeng Q."/>
            <person name="Goldman W.E."/>
            <person name="Mardis E.R."/>
            <person name="Taylor J.W."/>
            <person name="McEwen J.G."/>
            <person name="Clay O.K."/>
            <person name="Klein B.S."/>
            <person name="Cuomo C.A."/>
        </authorList>
    </citation>
    <scope>NUCLEOTIDE SEQUENCE [LARGE SCALE GENOMIC DNA]</scope>
    <source>
        <strain evidence="3">UAMH 139</strain>
    </source>
</reference>
<accession>A0A0H1B9N1</accession>
<comment type="caution">
    <text evidence="2">The sequence shown here is derived from an EMBL/GenBank/DDBJ whole genome shotgun (WGS) entry which is preliminary data.</text>
</comment>
<dbReference type="Proteomes" id="UP000053573">
    <property type="component" value="Unassembled WGS sequence"/>
</dbReference>
<organism evidence="2 3">
    <name type="scientific">Blastomyces silverae</name>
    <dbReference type="NCBI Taxonomy" id="2060906"/>
    <lineage>
        <taxon>Eukaryota</taxon>
        <taxon>Fungi</taxon>
        <taxon>Dikarya</taxon>
        <taxon>Ascomycota</taxon>
        <taxon>Pezizomycotina</taxon>
        <taxon>Eurotiomycetes</taxon>
        <taxon>Eurotiomycetidae</taxon>
        <taxon>Onygenales</taxon>
        <taxon>Ajellomycetaceae</taxon>
        <taxon>Blastomyces</taxon>
    </lineage>
</organism>
<feature type="compositionally biased region" description="Polar residues" evidence="1">
    <location>
        <begin position="118"/>
        <end position="143"/>
    </location>
</feature>
<dbReference type="OrthoDB" id="4190804at2759"/>
<evidence type="ECO:0000256" key="1">
    <source>
        <dbReference type="SAM" id="MobiDB-lite"/>
    </source>
</evidence>
<dbReference type="STRING" id="2060906.A0A0H1B9N1"/>
<name>A0A0H1B9N1_9EURO</name>
<dbReference type="EMBL" id="LDEV01002653">
    <property type="protein sequence ID" value="KLJ08169.1"/>
    <property type="molecule type" value="Genomic_DNA"/>
</dbReference>
<evidence type="ECO:0000313" key="3">
    <source>
        <dbReference type="Proteomes" id="UP000053573"/>
    </source>
</evidence>
<evidence type="ECO:0000313" key="2">
    <source>
        <dbReference type="EMBL" id="KLJ08169.1"/>
    </source>
</evidence>
<sequence>MRITLSTGDDNNENSTSALKEFKNEHDHVSLLLNEKLAEVLNFKMFKYEVMIRVVLLKVNIILTKYEKHDKNHILIYNLDDLINELIQLKTVIKKDMRKGMQFKKNKNKTKKSEKEGLQSSNISTTQNSKKLNISQNTNSSTS</sequence>
<dbReference type="AlphaFoldDB" id="A0A0H1B9N1"/>
<keyword evidence="3" id="KW-1185">Reference proteome</keyword>
<feature type="region of interest" description="Disordered" evidence="1">
    <location>
        <begin position="100"/>
        <end position="143"/>
    </location>
</feature>
<protein>
    <submittedName>
        <fullName evidence="2">Uncharacterized protein</fullName>
    </submittedName>
</protein>
<feature type="compositionally biased region" description="Basic residues" evidence="1">
    <location>
        <begin position="101"/>
        <end position="110"/>
    </location>
</feature>
<gene>
    <name evidence="2" type="ORF">EMPG_16384</name>
</gene>